<dbReference type="EMBL" id="CAJB01000403">
    <property type="protein sequence ID" value="CCH79999.1"/>
    <property type="molecule type" value="Genomic_DNA"/>
</dbReference>
<dbReference type="Proteomes" id="UP000035721">
    <property type="component" value="Unassembled WGS sequence"/>
</dbReference>
<gene>
    <name evidence="2" type="ORF">BN12_70015</name>
</gene>
<evidence type="ECO:0000313" key="3">
    <source>
        <dbReference type="Proteomes" id="UP000035721"/>
    </source>
</evidence>
<dbReference type="STRING" id="1194083.BN12_70015"/>
<accession>A0A077M770</accession>
<evidence type="ECO:0000256" key="1">
    <source>
        <dbReference type="SAM" id="MobiDB-lite"/>
    </source>
</evidence>
<name>A0A077M770_9MICO</name>
<feature type="region of interest" description="Disordered" evidence="1">
    <location>
        <begin position="38"/>
        <end position="57"/>
    </location>
</feature>
<protein>
    <submittedName>
        <fullName evidence="2">Uncharacterized protein</fullName>
    </submittedName>
</protein>
<sequence length="57" mass="6754">MWTSAMNTRVPVCKRFQEQFALEARDATVRWVMTRMSGKGRRRCGSRRNHRLSAGRR</sequence>
<evidence type="ECO:0000313" key="2">
    <source>
        <dbReference type="EMBL" id="CCH79999.1"/>
    </source>
</evidence>
<organism evidence="2 3">
    <name type="scientific">Nostocoides japonicum T1-X7</name>
    <dbReference type="NCBI Taxonomy" id="1194083"/>
    <lineage>
        <taxon>Bacteria</taxon>
        <taxon>Bacillati</taxon>
        <taxon>Actinomycetota</taxon>
        <taxon>Actinomycetes</taxon>
        <taxon>Micrococcales</taxon>
        <taxon>Intrasporangiaceae</taxon>
        <taxon>Nostocoides</taxon>
    </lineage>
</organism>
<comment type="caution">
    <text evidence="2">The sequence shown here is derived from an EMBL/GenBank/DDBJ whole genome shotgun (WGS) entry which is preliminary data.</text>
</comment>
<dbReference type="AlphaFoldDB" id="A0A077M770"/>
<keyword evidence="3" id="KW-1185">Reference proteome</keyword>
<reference evidence="2 3" key="1">
    <citation type="journal article" date="2013" name="ISME J.">
        <title>A metabolic model for members of the genus Tetrasphaera involved in enhanced biological phosphorus removal.</title>
        <authorList>
            <person name="Kristiansen R."/>
            <person name="Nguyen H.T.T."/>
            <person name="Saunders A.M."/>
            <person name="Nielsen J.L."/>
            <person name="Wimmer R."/>
            <person name="Le V.Q."/>
            <person name="McIlroy S.J."/>
            <person name="Petrovski S."/>
            <person name="Seviour R.J."/>
            <person name="Calteau A."/>
            <person name="Nielsen K.L."/>
            <person name="Nielsen P.H."/>
        </authorList>
    </citation>
    <scope>NUCLEOTIDE SEQUENCE [LARGE SCALE GENOMIC DNA]</scope>
    <source>
        <strain evidence="2 3">T1-X7</strain>
    </source>
</reference>
<proteinExistence type="predicted"/>